<keyword evidence="2" id="KW-1185">Reference proteome</keyword>
<name>A0AAV7VLY2_PLEWA</name>
<protein>
    <submittedName>
        <fullName evidence="1">Uncharacterized protein</fullName>
    </submittedName>
</protein>
<organism evidence="1 2">
    <name type="scientific">Pleurodeles waltl</name>
    <name type="common">Iberian ribbed newt</name>
    <dbReference type="NCBI Taxonomy" id="8319"/>
    <lineage>
        <taxon>Eukaryota</taxon>
        <taxon>Metazoa</taxon>
        <taxon>Chordata</taxon>
        <taxon>Craniata</taxon>
        <taxon>Vertebrata</taxon>
        <taxon>Euteleostomi</taxon>
        <taxon>Amphibia</taxon>
        <taxon>Batrachia</taxon>
        <taxon>Caudata</taxon>
        <taxon>Salamandroidea</taxon>
        <taxon>Salamandridae</taxon>
        <taxon>Pleurodelinae</taxon>
        <taxon>Pleurodeles</taxon>
    </lineage>
</organism>
<gene>
    <name evidence="1" type="ORF">NDU88_005402</name>
</gene>
<accession>A0AAV7VLY2</accession>
<proteinExistence type="predicted"/>
<dbReference type="AlphaFoldDB" id="A0AAV7VLY2"/>
<dbReference type="EMBL" id="JANPWB010000003">
    <property type="protein sequence ID" value="KAJ1201595.1"/>
    <property type="molecule type" value="Genomic_DNA"/>
</dbReference>
<dbReference type="Proteomes" id="UP001066276">
    <property type="component" value="Chromosome 2_1"/>
</dbReference>
<evidence type="ECO:0000313" key="2">
    <source>
        <dbReference type="Proteomes" id="UP001066276"/>
    </source>
</evidence>
<comment type="caution">
    <text evidence="1">The sequence shown here is derived from an EMBL/GenBank/DDBJ whole genome shotgun (WGS) entry which is preliminary data.</text>
</comment>
<sequence length="68" mass="7629">MSRTGGRHQRFLGDLMTERQRLRQLSAWTRRFRAGTCDVEARRAAGSTVLKAWARQPAGRSAEGVMAP</sequence>
<reference evidence="1" key="1">
    <citation type="journal article" date="2022" name="bioRxiv">
        <title>Sequencing and chromosome-scale assembly of the giantPleurodeles waltlgenome.</title>
        <authorList>
            <person name="Brown T."/>
            <person name="Elewa A."/>
            <person name="Iarovenko S."/>
            <person name="Subramanian E."/>
            <person name="Araus A.J."/>
            <person name="Petzold A."/>
            <person name="Susuki M."/>
            <person name="Suzuki K.-i.T."/>
            <person name="Hayashi T."/>
            <person name="Toyoda A."/>
            <person name="Oliveira C."/>
            <person name="Osipova E."/>
            <person name="Leigh N.D."/>
            <person name="Simon A."/>
            <person name="Yun M.H."/>
        </authorList>
    </citation>
    <scope>NUCLEOTIDE SEQUENCE</scope>
    <source>
        <strain evidence="1">20211129_DDA</strain>
        <tissue evidence="1">Liver</tissue>
    </source>
</reference>
<evidence type="ECO:0000313" key="1">
    <source>
        <dbReference type="EMBL" id="KAJ1201595.1"/>
    </source>
</evidence>